<evidence type="ECO:0000313" key="1">
    <source>
        <dbReference type="EMBL" id="MPM31553.1"/>
    </source>
</evidence>
<dbReference type="GO" id="GO:0030170">
    <property type="term" value="F:pyridoxal phosphate binding"/>
    <property type="evidence" value="ECO:0007669"/>
    <property type="project" value="TreeGrafter"/>
</dbReference>
<accession>A0A644YYK9</accession>
<dbReference type="EMBL" id="VSSQ01006106">
    <property type="protein sequence ID" value="MPM31553.1"/>
    <property type="molecule type" value="Genomic_DNA"/>
</dbReference>
<keyword evidence="1" id="KW-0808">Transferase</keyword>
<dbReference type="CDD" id="cd00616">
    <property type="entry name" value="AHBA_syn"/>
    <property type="match status" value="1"/>
</dbReference>
<dbReference type="Pfam" id="PF01041">
    <property type="entry name" value="DegT_DnrJ_EryC1"/>
    <property type="match status" value="1"/>
</dbReference>
<dbReference type="GO" id="GO:0000271">
    <property type="term" value="P:polysaccharide biosynthetic process"/>
    <property type="evidence" value="ECO:0007669"/>
    <property type="project" value="TreeGrafter"/>
</dbReference>
<gene>
    <name evidence="1" type="primary">arnB_17</name>
    <name evidence="1" type="ORF">SDC9_78108</name>
</gene>
<dbReference type="AlphaFoldDB" id="A0A644YYK9"/>
<dbReference type="PANTHER" id="PTHR30244:SF34">
    <property type="entry name" value="DTDP-4-AMINO-4,6-DIDEOXYGALACTOSE TRANSAMINASE"/>
    <property type="match status" value="1"/>
</dbReference>
<dbReference type="InterPro" id="IPR015422">
    <property type="entry name" value="PyrdxlP-dep_Trfase_small"/>
</dbReference>
<dbReference type="SUPFAM" id="SSF53383">
    <property type="entry name" value="PLP-dependent transferases"/>
    <property type="match status" value="1"/>
</dbReference>
<dbReference type="Gene3D" id="3.90.1150.10">
    <property type="entry name" value="Aspartate Aminotransferase, domain 1"/>
    <property type="match status" value="1"/>
</dbReference>
<dbReference type="GO" id="GO:0099620">
    <property type="term" value="F:UDP-4-amino-4-deoxy-L-arabinose aminotransferase"/>
    <property type="evidence" value="ECO:0007669"/>
    <property type="project" value="UniProtKB-EC"/>
</dbReference>
<sequence>MSEVLAIYGGAPAIAPGTVKNWPPIDRIDEEMVLEALHGKSQARGPQNLAFEKEFCAWNGNHFALFTNSGTAALHMCLAGCGIGAGDQVLVTAYSWSSSATCILHHDAIPIFVDIDPETFLMDPDKIEAAITPRTKAIIVVQLHGLCDDMDKINAIARKHHLKVIEDACQAHGALYKGRKAGTLGDCAAFSLNQNKCLSCGEGGIFVTDNEDIYNGAAKLWSFGETSRPEQSRDYHAYALGWMYRNNEITAAYARAQLSKYDFYFKTLRANGGYLLENLSGTPGLLLPYEPAYAVHNWYNFNLRIDFAQRGIHDVDTQIAFRDAVAAALREEGVAATVWQRFILPEMTVFAAKNAYGHGYPWSIPGADEGVDYTPSRFPNALEYSRKHISIVQTLRAPNGLDIAEKAALGIRKVFENLDRIDVERIQQIVAERQK</sequence>
<proteinExistence type="predicted"/>
<dbReference type="PANTHER" id="PTHR30244">
    <property type="entry name" value="TRANSAMINASE"/>
    <property type="match status" value="1"/>
</dbReference>
<name>A0A644YYK9_9ZZZZ</name>
<keyword evidence="1" id="KW-0032">Aminotransferase</keyword>
<dbReference type="Gene3D" id="3.40.640.10">
    <property type="entry name" value="Type I PLP-dependent aspartate aminotransferase-like (Major domain)"/>
    <property type="match status" value="1"/>
</dbReference>
<comment type="caution">
    <text evidence="1">The sequence shown here is derived from an EMBL/GenBank/DDBJ whole genome shotgun (WGS) entry which is preliminary data.</text>
</comment>
<dbReference type="InterPro" id="IPR015421">
    <property type="entry name" value="PyrdxlP-dep_Trfase_major"/>
</dbReference>
<dbReference type="InterPro" id="IPR015424">
    <property type="entry name" value="PyrdxlP-dep_Trfase"/>
</dbReference>
<organism evidence="1">
    <name type="scientific">bioreactor metagenome</name>
    <dbReference type="NCBI Taxonomy" id="1076179"/>
    <lineage>
        <taxon>unclassified sequences</taxon>
        <taxon>metagenomes</taxon>
        <taxon>ecological metagenomes</taxon>
    </lineage>
</organism>
<dbReference type="EC" id="2.6.1.87" evidence="1"/>
<reference evidence="1" key="1">
    <citation type="submission" date="2019-08" db="EMBL/GenBank/DDBJ databases">
        <authorList>
            <person name="Kucharzyk K."/>
            <person name="Murdoch R.W."/>
            <person name="Higgins S."/>
            <person name="Loffler F."/>
        </authorList>
    </citation>
    <scope>NUCLEOTIDE SEQUENCE</scope>
</reference>
<dbReference type="InterPro" id="IPR000653">
    <property type="entry name" value="DegT/StrS_aminotransferase"/>
</dbReference>
<protein>
    <submittedName>
        <fullName evidence="1">UDP-4-amino-4-deoxy-L-arabinose--oxoglutarate aminotransferase</fullName>
        <ecNumber evidence="1">2.6.1.87</ecNumber>
    </submittedName>
</protein>